<protein>
    <recommendedName>
        <fullName evidence="4">Chain-length determining protein</fullName>
    </recommendedName>
</protein>
<sequence>MSRIRQTDCFDYTKMENDNKDIQLRKIDLGEAYKKILRNKRLFVITLTSALIVGSIIIFSLPRYYICKVKLAPETSASASGSLGSLASSFGLNLPNVAQQDAIIPEFYPDIIESVDFQAEMFPVNVSSQNGKLKTTYYNYLCCHQRYAWWTRAMTWITGSMKKRQDSMLHDRGIRVNPFQLTKVQYDIADMIDDRIKCDVNKKTDVITITVKDQDPLICATIADSAKNKLQQFIIGYRTSKARNDLTHAQHLCTQAKARYIKAQQVYATYMDTNEDVVLQRFKSKQEEMENEVQLRYNNYQLTTQQVQLAQAKLQERTPAFTTLQSATVPLKPACPKRALLLLILMLCTFAVTSLYVVIRQ</sequence>
<dbReference type="EMBL" id="CP013195">
    <property type="protein sequence ID" value="ALO48494.1"/>
    <property type="molecule type" value="Genomic_DNA"/>
</dbReference>
<evidence type="ECO:0008006" key="4">
    <source>
        <dbReference type="Google" id="ProtNLM"/>
    </source>
</evidence>
<dbReference type="STRING" id="76123.AS203_04860"/>
<dbReference type="Proteomes" id="UP000056252">
    <property type="component" value="Chromosome"/>
</dbReference>
<name>A0A0S2KK55_9BACT</name>
<organism evidence="2 3">
    <name type="scientific">Hoylesella enoeca</name>
    <dbReference type="NCBI Taxonomy" id="76123"/>
    <lineage>
        <taxon>Bacteria</taxon>
        <taxon>Pseudomonadati</taxon>
        <taxon>Bacteroidota</taxon>
        <taxon>Bacteroidia</taxon>
        <taxon>Bacteroidales</taxon>
        <taxon>Prevotellaceae</taxon>
        <taxon>Hoylesella</taxon>
    </lineage>
</organism>
<dbReference type="RefSeq" id="WP_051559241.1">
    <property type="nucleotide sequence ID" value="NZ_CP013195.1"/>
</dbReference>
<dbReference type="eggNOG" id="COG3206">
    <property type="taxonomic scope" value="Bacteria"/>
</dbReference>
<dbReference type="GO" id="GO:0005886">
    <property type="term" value="C:plasma membrane"/>
    <property type="evidence" value="ECO:0007669"/>
    <property type="project" value="TreeGrafter"/>
</dbReference>
<feature type="transmembrane region" description="Helical" evidence="1">
    <location>
        <begin position="42"/>
        <end position="61"/>
    </location>
</feature>
<dbReference type="PANTHER" id="PTHR32309:SF13">
    <property type="entry name" value="FERRIC ENTEROBACTIN TRANSPORT PROTEIN FEPE"/>
    <property type="match status" value="1"/>
</dbReference>
<dbReference type="GO" id="GO:0004713">
    <property type="term" value="F:protein tyrosine kinase activity"/>
    <property type="evidence" value="ECO:0007669"/>
    <property type="project" value="TreeGrafter"/>
</dbReference>
<keyword evidence="1" id="KW-0812">Transmembrane</keyword>
<feature type="transmembrane region" description="Helical" evidence="1">
    <location>
        <begin position="339"/>
        <end position="359"/>
    </location>
</feature>
<dbReference type="InterPro" id="IPR050445">
    <property type="entry name" value="Bact_polysacc_biosynth/exp"/>
</dbReference>
<dbReference type="KEGG" id="peo:AS203_04860"/>
<dbReference type="OrthoDB" id="1522571at2"/>
<proteinExistence type="predicted"/>
<gene>
    <name evidence="2" type="ORF">AS203_04860</name>
</gene>
<dbReference type="AlphaFoldDB" id="A0A0S2KK55"/>
<evidence type="ECO:0000313" key="3">
    <source>
        <dbReference type="Proteomes" id="UP000056252"/>
    </source>
</evidence>
<keyword evidence="1" id="KW-0472">Membrane</keyword>
<keyword evidence="3" id="KW-1185">Reference proteome</keyword>
<evidence type="ECO:0000256" key="1">
    <source>
        <dbReference type="SAM" id="Phobius"/>
    </source>
</evidence>
<keyword evidence="1" id="KW-1133">Transmembrane helix</keyword>
<evidence type="ECO:0000313" key="2">
    <source>
        <dbReference type="EMBL" id="ALO48494.1"/>
    </source>
</evidence>
<accession>A0A0S2KK55</accession>
<dbReference type="PANTHER" id="PTHR32309">
    <property type="entry name" value="TYROSINE-PROTEIN KINASE"/>
    <property type="match status" value="1"/>
</dbReference>
<reference evidence="3" key="1">
    <citation type="submission" date="2015-11" db="EMBL/GenBank/DDBJ databases">
        <authorList>
            <person name="Holder M.E."/>
            <person name="Ajami N.J."/>
            <person name="Petrosino J.F."/>
        </authorList>
    </citation>
    <scope>NUCLEOTIDE SEQUENCE [LARGE SCALE GENOMIC DNA]</scope>
    <source>
        <strain evidence="3">F0113</strain>
    </source>
</reference>